<dbReference type="InterPro" id="IPR036249">
    <property type="entry name" value="Thioredoxin-like_sf"/>
</dbReference>
<name>A0A1V0B6F2_9GAMM</name>
<evidence type="ECO:0000313" key="6">
    <source>
        <dbReference type="Proteomes" id="UP000243488"/>
    </source>
</evidence>
<reference evidence="5 6" key="1">
    <citation type="submission" date="2017-03" db="EMBL/GenBank/DDBJ databases">
        <title>Complete genome sequence of the novel DNRA strain Pseudomonas sp. S-6-2 isolated from Chinese polluted river sediment. Journal of Biotechnology.</title>
        <authorList>
            <person name="Li J."/>
            <person name="Xiang F."/>
            <person name="Wang L."/>
            <person name="Xi L."/>
            <person name="Liu J."/>
        </authorList>
    </citation>
    <scope>NUCLEOTIDE SEQUENCE [LARGE SCALE GENOMIC DNA]</scope>
    <source>
        <strain evidence="5 6">S-6-2</strain>
    </source>
</reference>
<dbReference type="Gene3D" id="3.40.30.10">
    <property type="entry name" value="Glutaredoxin"/>
    <property type="match status" value="1"/>
</dbReference>
<evidence type="ECO:0000256" key="2">
    <source>
        <dbReference type="PIRSR" id="PIRSR603782-1"/>
    </source>
</evidence>
<feature type="binding site" evidence="2">
    <location>
        <position position="85"/>
    </location>
    <ligand>
        <name>Cu cation</name>
        <dbReference type="ChEBI" id="CHEBI:23378"/>
    </ligand>
</feature>
<evidence type="ECO:0000256" key="3">
    <source>
        <dbReference type="PIRSR" id="PIRSR603782-2"/>
    </source>
</evidence>
<dbReference type="Proteomes" id="UP000243488">
    <property type="component" value="Chromosome"/>
</dbReference>
<protein>
    <recommendedName>
        <fullName evidence="7">SCO family protein</fullName>
    </recommendedName>
</protein>
<organism evidence="5 6">
    <name type="scientific">Halopseudomonas phragmitis</name>
    <dbReference type="NCBI Taxonomy" id="1931241"/>
    <lineage>
        <taxon>Bacteria</taxon>
        <taxon>Pseudomonadati</taxon>
        <taxon>Pseudomonadota</taxon>
        <taxon>Gammaproteobacteria</taxon>
        <taxon>Pseudomonadales</taxon>
        <taxon>Pseudomonadaceae</taxon>
        <taxon>Halopseudomonas</taxon>
    </lineage>
</organism>
<keyword evidence="6" id="KW-1185">Reference proteome</keyword>
<keyword evidence="2" id="KW-0186">Copper</keyword>
<evidence type="ECO:0000256" key="4">
    <source>
        <dbReference type="SAM" id="SignalP"/>
    </source>
</evidence>
<dbReference type="EMBL" id="CP020100">
    <property type="protein sequence ID" value="AQZ95508.1"/>
    <property type="molecule type" value="Genomic_DNA"/>
</dbReference>
<feature type="disulfide bond" description="Redox-active" evidence="3">
    <location>
        <begin position="81"/>
        <end position="85"/>
    </location>
</feature>
<evidence type="ECO:0000256" key="1">
    <source>
        <dbReference type="ARBA" id="ARBA00010996"/>
    </source>
</evidence>
<dbReference type="SUPFAM" id="SSF52833">
    <property type="entry name" value="Thioredoxin-like"/>
    <property type="match status" value="1"/>
</dbReference>
<accession>A0A1V0B6F2</accession>
<dbReference type="CDD" id="cd02968">
    <property type="entry name" value="SCO"/>
    <property type="match status" value="1"/>
</dbReference>
<dbReference type="RefSeq" id="WP_080050376.1">
    <property type="nucleotide sequence ID" value="NZ_CP020100.1"/>
</dbReference>
<comment type="similarity">
    <text evidence="1">Belongs to the SCO1/2 family.</text>
</comment>
<dbReference type="GO" id="GO:0046872">
    <property type="term" value="F:metal ion binding"/>
    <property type="evidence" value="ECO:0007669"/>
    <property type="project" value="UniProtKB-KW"/>
</dbReference>
<gene>
    <name evidence="5" type="ORF">BVH74_12430</name>
</gene>
<dbReference type="Pfam" id="PF02630">
    <property type="entry name" value="SCO1-SenC"/>
    <property type="match status" value="1"/>
</dbReference>
<dbReference type="InterPro" id="IPR003782">
    <property type="entry name" value="SCO1/SenC"/>
</dbReference>
<proteinExistence type="inferred from homology"/>
<evidence type="ECO:0008006" key="7">
    <source>
        <dbReference type="Google" id="ProtNLM"/>
    </source>
</evidence>
<dbReference type="KEGG" id="ppha:BVH74_12430"/>
<keyword evidence="4" id="KW-0732">Signal</keyword>
<dbReference type="PANTHER" id="PTHR12151:SF25">
    <property type="entry name" value="LINALOOL DEHYDRATASE_ISOMERASE DOMAIN-CONTAINING PROTEIN"/>
    <property type="match status" value="1"/>
</dbReference>
<sequence>MRSLLLVSLLLLSLPLAAHPGHGHDAELESQPEVLSPGMIPDARSYFTDTVLIDQHGQERRFYSDLLENRVVLLNVIFTRCEDACPVITSKLKQVRRQLGERAEGIDFISLSSDPQNDTPEDLKVYAKKHGVEDANWHFVTGDPADMARLLGRLGQFTGSVENHSTLLIAGDVANKRWSKIRPDAPVTAIAERLLLLHQPPAAARPCALDSAHC</sequence>
<feature type="signal peptide" evidence="4">
    <location>
        <begin position="1"/>
        <end position="18"/>
    </location>
</feature>
<evidence type="ECO:0000313" key="5">
    <source>
        <dbReference type="EMBL" id="AQZ95508.1"/>
    </source>
</evidence>
<dbReference type="STRING" id="1931241.BVH74_12430"/>
<feature type="binding site" evidence="2">
    <location>
        <position position="81"/>
    </location>
    <ligand>
        <name>Cu cation</name>
        <dbReference type="ChEBI" id="CHEBI:23378"/>
    </ligand>
</feature>
<keyword evidence="2" id="KW-0479">Metal-binding</keyword>
<dbReference type="PANTHER" id="PTHR12151">
    <property type="entry name" value="ELECTRON TRANSPORT PROTIN SCO1/SENC FAMILY MEMBER"/>
    <property type="match status" value="1"/>
</dbReference>
<feature type="chain" id="PRO_5012301782" description="SCO family protein" evidence="4">
    <location>
        <begin position="19"/>
        <end position="214"/>
    </location>
</feature>
<dbReference type="AlphaFoldDB" id="A0A1V0B6F2"/>
<keyword evidence="3" id="KW-1015">Disulfide bond</keyword>